<evidence type="ECO:0000313" key="3">
    <source>
        <dbReference type="Proteomes" id="UP000054166"/>
    </source>
</evidence>
<sequence>MVVRKKEDSSILRLDLAHLACRLIITVDSFIISTLHIALATRIRLEYLLAFRISACLIIQIRRRCGCRNCSASYSMSNTKASGPLLAP</sequence>
<keyword evidence="1" id="KW-1133">Transmembrane helix</keyword>
<gene>
    <name evidence="2" type="ORF">PILCRDRAFT_682464</name>
</gene>
<dbReference type="EMBL" id="KN833049">
    <property type="protein sequence ID" value="KIM75218.1"/>
    <property type="molecule type" value="Genomic_DNA"/>
</dbReference>
<dbReference type="HOGENOM" id="CLU_2469904_0_0_1"/>
<dbReference type="Proteomes" id="UP000054166">
    <property type="component" value="Unassembled WGS sequence"/>
</dbReference>
<reference evidence="3" key="2">
    <citation type="submission" date="2015-01" db="EMBL/GenBank/DDBJ databases">
        <title>Evolutionary Origins and Diversification of the Mycorrhizal Mutualists.</title>
        <authorList>
            <consortium name="DOE Joint Genome Institute"/>
            <consortium name="Mycorrhizal Genomics Consortium"/>
            <person name="Kohler A."/>
            <person name="Kuo A."/>
            <person name="Nagy L.G."/>
            <person name="Floudas D."/>
            <person name="Copeland A."/>
            <person name="Barry K.W."/>
            <person name="Cichocki N."/>
            <person name="Veneault-Fourrey C."/>
            <person name="LaButti K."/>
            <person name="Lindquist E.A."/>
            <person name="Lipzen A."/>
            <person name="Lundell T."/>
            <person name="Morin E."/>
            <person name="Murat C."/>
            <person name="Riley R."/>
            <person name="Ohm R."/>
            <person name="Sun H."/>
            <person name="Tunlid A."/>
            <person name="Henrissat B."/>
            <person name="Grigoriev I.V."/>
            <person name="Hibbett D.S."/>
            <person name="Martin F."/>
        </authorList>
    </citation>
    <scope>NUCLEOTIDE SEQUENCE [LARGE SCALE GENOMIC DNA]</scope>
    <source>
        <strain evidence="3">F 1598</strain>
    </source>
</reference>
<accession>A0A0C3AMV4</accession>
<reference evidence="2 3" key="1">
    <citation type="submission" date="2014-04" db="EMBL/GenBank/DDBJ databases">
        <authorList>
            <consortium name="DOE Joint Genome Institute"/>
            <person name="Kuo A."/>
            <person name="Tarkka M."/>
            <person name="Buscot F."/>
            <person name="Kohler A."/>
            <person name="Nagy L.G."/>
            <person name="Floudas D."/>
            <person name="Copeland A."/>
            <person name="Barry K.W."/>
            <person name="Cichocki N."/>
            <person name="Veneault-Fourrey C."/>
            <person name="LaButti K."/>
            <person name="Lindquist E.A."/>
            <person name="Lipzen A."/>
            <person name="Lundell T."/>
            <person name="Morin E."/>
            <person name="Murat C."/>
            <person name="Sun H."/>
            <person name="Tunlid A."/>
            <person name="Henrissat B."/>
            <person name="Grigoriev I.V."/>
            <person name="Hibbett D.S."/>
            <person name="Martin F."/>
            <person name="Nordberg H.P."/>
            <person name="Cantor M.N."/>
            <person name="Hua S.X."/>
        </authorList>
    </citation>
    <scope>NUCLEOTIDE SEQUENCE [LARGE SCALE GENOMIC DNA]</scope>
    <source>
        <strain evidence="2 3">F 1598</strain>
    </source>
</reference>
<dbReference type="InParanoid" id="A0A0C3AMV4"/>
<evidence type="ECO:0000256" key="1">
    <source>
        <dbReference type="SAM" id="Phobius"/>
    </source>
</evidence>
<dbReference type="AlphaFoldDB" id="A0A0C3AMV4"/>
<protein>
    <submittedName>
        <fullName evidence="2">Uncharacterized protein</fullName>
    </submittedName>
</protein>
<evidence type="ECO:0000313" key="2">
    <source>
        <dbReference type="EMBL" id="KIM75218.1"/>
    </source>
</evidence>
<keyword evidence="1" id="KW-0812">Transmembrane</keyword>
<organism evidence="2 3">
    <name type="scientific">Piloderma croceum (strain F 1598)</name>
    <dbReference type="NCBI Taxonomy" id="765440"/>
    <lineage>
        <taxon>Eukaryota</taxon>
        <taxon>Fungi</taxon>
        <taxon>Dikarya</taxon>
        <taxon>Basidiomycota</taxon>
        <taxon>Agaricomycotina</taxon>
        <taxon>Agaricomycetes</taxon>
        <taxon>Agaricomycetidae</taxon>
        <taxon>Atheliales</taxon>
        <taxon>Atheliaceae</taxon>
        <taxon>Piloderma</taxon>
    </lineage>
</organism>
<name>A0A0C3AMV4_PILCF</name>
<keyword evidence="1" id="KW-0472">Membrane</keyword>
<feature type="transmembrane region" description="Helical" evidence="1">
    <location>
        <begin position="20"/>
        <end position="39"/>
    </location>
</feature>
<keyword evidence="3" id="KW-1185">Reference proteome</keyword>
<proteinExistence type="predicted"/>